<dbReference type="EC" id="4.3.2.10" evidence="11"/>
<dbReference type="FunFam" id="3.20.20.70:FF:000006">
    <property type="entry name" value="Imidazole glycerol phosphate synthase subunit HisF"/>
    <property type="match status" value="1"/>
</dbReference>
<evidence type="ECO:0000256" key="6">
    <source>
        <dbReference type="ARBA" id="ARBA00022605"/>
    </source>
</evidence>
<dbReference type="InterPro" id="IPR050064">
    <property type="entry name" value="IGPS_HisA/HisF"/>
</dbReference>
<reference evidence="14 15" key="1">
    <citation type="journal article" date="2021" name="Environ. Microbiol.">
        <title>New insights into the diversity and evolution of the archaeal mobilome from three complete genomes of Saccharolobus shibatae.</title>
        <authorList>
            <person name="Medvedeva S."/>
            <person name="Brandt D."/>
            <person name="Cvirkaite-Krupovic V."/>
            <person name="Liu Y."/>
            <person name="Severinov K."/>
            <person name="Ishino S."/>
            <person name="Ishino Y."/>
            <person name="Prangishvili D."/>
            <person name="Kalinowski J."/>
            <person name="Krupovic M."/>
        </authorList>
    </citation>
    <scope>NUCLEOTIDE SEQUENCE [LARGE SCALE GENOMIC DNA]</scope>
    <source>
        <strain evidence="13">BEU9</strain>
        <strain evidence="14 15">S38A</strain>
    </source>
</reference>
<dbReference type="InterPro" id="IPR006062">
    <property type="entry name" value="His_biosynth"/>
</dbReference>
<evidence type="ECO:0000256" key="4">
    <source>
        <dbReference type="ARBA" id="ARBA00011152"/>
    </source>
</evidence>
<keyword evidence="7 11" id="KW-0368">Histidine biosynthesis</keyword>
<dbReference type="Proteomes" id="UP000694036">
    <property type="component" value="Chromosome"/>
</dbReference>
<evidence type="ECO:0000256" key="8">
    <source>
        <dbReference type="ARBA" id="ARBA00023239"/>
    </source>
</evidence>
<keyword evidence="15" id="KW-1185">Reference proteome</keyword>
<dbReference type="InterPro" id="IPR004651">
    <property type="entry name" value="HisF"/>
</dbReference>
<evidence type="ECO:0000256" key="9">
    <source>
        <dbReference type="ARBA" id="ARBA00025475"/>
    </source>
</evidence>
<evidence type="ECO:0000256" key="11">
    <source>
        <dbReference type="HAMAP-Rule" id="MF_01013"/>
    </source>
</evidence>
<dbReference type="NCBIfam" id="TIGR00735">
    <property type="entry name" value="hisF"/>
    <property type="match status" value="1"/>
</dbReference>
<keyword evidence="6 11" id="KW-0028">Amino-acid biosynthesis</keyword>
<comment type="subcellular location">
    <subcellularLocation>
        <location evidence="1 11">Cytoplasm</location>
    </subcellularLocation>
</comment>
<dbReference type="HAMAP" id="MF_01013">
    <property type="entry name" value="HisF"/>
    <property type="match status" value="1"/>
</dbReference>
<evidence type="ECO:0000313" key="13">
    <source>
        <dbReference type="EMBL" id="QXJ33155.1"/>
    </source>
</evidence>
<dbReference type="Pfam" id="PF00977">
    <property type="entry name" value="His_biosynth"/>
    <property type="match status" value="1"/>
</dbReference>
<evidence type="ECO:0000256" key="1">
    <source>
        <dbReference type="ARBA" id="ARBA00004496"/>
    </source>
</evidence>
<feature type="active site" evidence="11">
    <location>
        <position position="11"/>
    </location>
</feature>
<proteinExistence type="inferred from homology"/>
<evidence type="ECO:0000256" key="10">
    <source>
        <dbReference type="ARBA" id="ARBA00047838"/>
    </source>
</evidence>
<dbReference type="EMBL" id="CP077713">
    <property type="protein sequence ID" value="QXJ36272.1"/>
    <property type="molecule type" value="Genomic_DNA"/>
</dbReference>
<dbReference type="CDD" id="cd04731">
    <property type="entry name" value="HisF"/>
    <property type="match status" value="1"/>
</dbReference>
<dbReference type="GO" id="GO:0016829">
    <property type="term" value="F:lyase activity"/>
    <property type="evidence" value="ECO:0007669"/>
    <property type="project" value="UniProtKB-KW"/>
</dbReference>
<keyword evidence="8 11" id="KW-0456">Lyase</keyword>
<sequence length="251" mass="26822">MTTKRIIACLDVKGGNVVKGVNFFNLQFKGDPVSLASLYEEEGADEIVFLDITATIEARRALYSVIKDTASVLSIPLTVGGGIRTLDDVSMALSSGADKVSINTAAVENSQIVKKSAEEFGSQAVVVAIDAKKINGNWIVFTKSGTYNTGLDAIKWAKKVEELGAGEILLTSIDRDGTRLGYDLELTKKIVDSVNIPVIASGGAGKMEHFYDVFSLAKADAALAAGIFHDGIIKIKDLKSYLSQKGIEVRM</sequence>
<dbReference type="EMBL" id="CP077715">
    <property type="protein sequence ID" value="QXJ33155.1"/>
    <property type="molecule type" value="Genomic_DNA"/>
</dbReference>
<dbReference type="UniPathway" id="UPA00031">
    <property type="reaction ID" value="UER00010"/>
</dbReference>
<dbReference type="AlphaFoldDB" id="A0A8F5H1X3"/>
<keyword evidence="5 11" id="KW-0963">Cytoplasm</keyword>
<evidence type="ECO:0000313" key="14">
    <source>
        <dbReference type="EMBL" id="QXJ36272.1"/>
    </source>
</evidence>
<evidence type="ECO:0000256" key="7">
    <source>
        <dbReference type="ARBA" id="ARBA00023102"/>
    </source>
</evidence>
<evidence type="ECO:0000313" key="15">
    <source>
        <dbReference type="Proteomes" id="UP000694036"/>
    </source>
</evidence>
<dbReference type="RefSeq" id="WP_218258666.1">
    <property type="nucleotide sequence ID" value="NZ_CP077713.1"/>
</dbReference>
<dbReference type="PANTHER" id="PTHR21235">
    <property type="entry name" value="IMIDAZOLE GLYCEROL PHOSPHATE SYNTHASE SUBUNIT HISF/H IGP SYNTHASE SUBUNIT HISF/H"/>
    <property type="match status" value="1"/>
</dbReference>
<dbReference type="GO" id="GO:0000107">
    <property type="term" value="F:imidazoleglycerol-phosphate synthase activity"/>
    <property type="evidence" value="ECO:0007669"/>
    <property type="project" value="UniProtKB-UniRule"/>
</dbReference>
<dbReference type="Proteomes" id="UP000693941">
    <property type="component" value="Chromosome"/>
</dbReference>
<evidence type="ECO:0000256" key="3">
    <source>
        <dbReference type="ARBA" id="ARBA00009667"/>
    </source>
</evidence>
<organism evidence="14 15">
    <name type="scientific">Saccharolobus shibatae</name>
    <dbReference type="NCBI Taxonomy" id="2286"/>
    <lineage>
        <taxon>Archaea</taxon>
        <taxon>Thermoproteota</taxon>
        <taxon>Thermoprotei</taxon>
        <taxon>Sulfolobales</taxon>
        <taxon>Sulfolobaceae</taxon>
        <taxon>Saccharolobus</taxon>
    </lineage>
</organism>
<comment type="function">
    <text evidence="9 11">IGPS catalyzes the conversion of PRFAR and glutamine to IGP, AICAR and glutamate. The HisF subunit catalyzes the cyclization activity that produces IGP and AICAR from PRFAR using the ammonia provided by the HisH subunit.</text>
</comment>
<comment type="subunit">
    <text evidence="4 11">Heterodimer of HisH and HisF.</text>
</comment>
<name>A0A8F5H1X3_9CREN</name>
<gene>
    <name evidence="11" type="primary">hisF</name>
    <name evidence="13" type="ORF">J5U21_02823</name>
    <name evidence="14" type="ORF">J5U22_02836</name>
</gene>
<dbReference type="PANTHER" id="PTHR21235:SF2">
    <property type="entry name" value="IMIDAZOLE GLYCEROL PHOSPHATE SYNTHASE HISHF"/>
    <property type="match status" value="1"/>
</dbReference>
<dbReference type="GO" id="GO:0005737">
    <property type="term" value="C:cytoplasm"/>
    <property type="evidence" value="ECO:0007669"/>
    <property type="project" value="UniProtKB-SubCell"/>
</dbReference>
<evidence type="ECO:0000256" key="12">
    <source>
        <dbReference type="RuleBase" id="RU003657"/>
    </source>
</evidence>
<dbReference type="GeneID" id="65561235"/>
<comment type="similarity">
    <text evidence="3 11 12">Belongs to the HisA/HisF family.</text>
</comment>
<evidence type="ECO:0000256" key="5">
    <source>
        <dbReference type="ARBA" id="ARBA00022490"/>
    </source>
</evidence>
<accession>A0A8F5H1X3</accession>
<dbReference type="GO" id="GO:0000105">
    <property type="term" value="P:L-histidine biosynthetic process"/>
    <property type="evidence" value="ECO:0007669"/>
    <property type="project" value="UniProtKB-UniRule"/>
</dbReference>
<comment type="pathway">
    <text evidence="2 11">Amino-acid biosynthesis; L-histidine biosynthesis; L-histidine from 5-phospho-alpha-D-ribose 1-diphosphate: step 5/9.</text>
</comment>
<evidence type="ECO:0000256" key="2">
    <source>
        <dbReference type="ARBA" id="ARBA00005091"/>
    </source>
</evidence>
<protein>
    <recommendedName>
        <fullName evidence="11">Imidazole glycerol phosphate synthase subunit HisF</fullName>
        <ecNumber evidence="11">4.3.2.10</ecNumber>
    </recommendedName>
    <alternativeName>
        <fullName evidence="11">IGP synthase cyclase subunit</fullName>
    </alternativeName>
    <alternativeName>
        <fullName evidence="11">IGP synthase subunit HisF</fullName>
    </alternativeName>
    <alternativeName>
        <fullName evidence="11">ImGP synthase subunit HisF</fullName>
        <shortName evidence="11">IGPS subunit HisF</shortName>
    </alternativeName>
</protein>
<feature type="active site" evidence="11">
    <location>
        <position position="130"/>
    </location>
</feature>
<comment type="catalytic activity">
    <reaction evidence="10 11">
        <text>5-[(5-phospho-1-deoxy-D-ribulos-1-ylimino)methylamino]-1-(5-phospho-beta-D-ribosyl)imidazole-4-carboxamide + L-glutamine = D-erythro-1-(imidazol-4-yl)glycerol 3-phosphate + 5-amino-1-(5-phospho-beta-D-ribosyl)imidazole-4-carboxamide + L-glutamate + H(+)</text>
        <dbReference type="Rhea" id="RHEA:24793"/>
        <dbReference type="ChEBI" id="CHEBI:15378"/>
        <dbReference type="ChEBI" id="CHEBI:29985"/>
        <dbReference type="ChEBI" id="CHEBI:58278"/>
        <dbReference type="ChEBI" id="CHEBI:58359"/>
        <dbReference type="ChEBI" id="CHEBI:58475"/>
        <dbReference type="ChEBI" id="CHEBI:58525"/>
        <dbReference type="EC" id="4.3.2.10"/>
    </reaction>
</comment>